<accession>A0A090X7Q9</accession>
<dbReference type="PANTHER" id="PTHR19446">
    <property type="entry name" value="REVERSE TRANSCRIPTASES"/>
    <property type="match status" value="1"/>
</dbReference>
<dbReference type="InterPro" id="IPR012337">
    <property type="entry name" value="RNaseH-like_sf"/>
</dbReference>
<dbReference type="EMBL" id="GBIH01002544">
    <property type="protein sequence ID" value="JAC92166.1"/>
    <property type="molecule type" value="mRNA"/>
</dbReference>
<name>A0A090X7Q9_IXORI</name>
<dbReference type="SUPFAM" id="SSF53098">
    <property type="entry name" value="Ribonuclease H-like"/>
    <property type="match status" value="1"/>
</dbReference>
<dbReference type="SUPFAM" id="SSF56219">
    <property type="entry name" value="DNase I-like"/>
    <property type="match status" value="1"/>
</dbReference>
<feature type="domain" description="Reverse transcriptase" evidence="1">
    <location>
        <begin position="454"/>
        <end position="726"/>
    </location>
</feature>
<proteinExistence type="evidence at transcript level"/>
<dbReference type="InterPro" id="IPR000477">
    <property type="entry name" value="RT_dom"/>
</dbReference>
<feature type="domain" description="RNase H type-1" evidence="2">
    <location>
        <begin position="906"/>
        <end position="1032"/>
    </location>
</feature>
<dbReference type="PROSITE" id="PS50879">
    <property type="entry name" value="RNASE_H_1"/>
    <property type="match status" value="1"/>
</dbReference>
<dbReference type="CDD" id="cd01650">
    <property type="entry name" value="RT_nLTR_like"/>
    <property type="match status" value="1"/>
</dbReference>
<dbReference type="Pfam" id="PF00078">
    <property type="entry name" value="RVT_1"/>
    <property type="match status" value="1"/>
</dbReference>
<evidence type="ECO:0000313" key="3">
    <source>
        <dbReference type="EMBL" id="JAC92166.1"/>
    </source>
</evidence>
<dbReference type="InterPro" id="IPR005135">
    <property type="entry name" value="Endo/exonuclease/phosphatase"/>
</dbReference>
<feature type="non-terminal residue" evidence="3">
    <location>
        <position position="1"/>
    </location>
</feature>
<organism evidence="3">
    <name type="scientific">Ixodes ricinus</name>
    <name type="common">Common tick</name>
    <name type="synonym">Acarus ricinus</name>
    <dbReference type="NCBI Taxonomy" id="34613"/>
    <lineage>
        <taxon>Eukaryota</taxon>
        <taxon>Metazoa</taxon>
        <taxon>Ecdysozoa</taxon>
        <taxon>Arthropoda</taxon>
        <taxon>Chelicerata</taxon>
        <taxon>Arachnida</taxon>
        <taxon>Acari</taxon>
        <taxon>Parasitiformes</taxon>
        <taxon>Ixodida</taxon>
        <taxon>Ixodoidea</taxon>
        <taxon>Ixodidae</taxon>
        <taxon>Ixodinae</taxon>
        <taxon>Ixodes</taxon>
    </lineage>
</organism>
<reference evidence="3" key="1">
    <citation type="journal article" date="2015" name="PLoS Negl. Trop. Dis.">
        <title>Deep Sequencing Analysis of the Ixodes ricinus Haemocytome.</title>
        <authorList>
            <person name="Kotsyfakis M."/>
            <person name="Kopacek P."/>
            <person name="Franta Z."/>
            <person name="Pedra J.H."/>
            <person name="Ribeiro J.M."/>
        </authorList>
    </citation>
    <scope>NUCLEOTIDE SEQUENCE</scope>
</reference>
<sequence>QWNAGGLGTKVNSLKMMISDSTAPPDVLAIQEADPNCALPGYDRYGMDCDTSRKPIFTFVRRDLAVHRHDIELEGMVKVVTLEILPKRKREKSLFISNIYSAPRDHTTSCAEAFRLLHPLLEDKAALVVGDFNAHHTLWGYDKDTVKGKAIVELADAHDALLLNDISCPTRTGNSVQKDTNPDLAYGMNLDDVSWHNTQENLGSDHYIVELKISLPGFRRPKPRVQECTDWDLFRQKRSERGMESIEAWCADVVNDTAQATKEVENPTLANAIDSRLHHMLEAYRSLYGRWKSTGKRFPKLRKRAARLFKDIESYAGQLNYQRWQQLCNEIQGQLHTKSPWHLFRRILAPDDTKGEKRKLLTKIVREHEGDMASIFKELKTKYLDSPSSSNTGDMVYSGEPNERLDAPITEHELRRALEDLKTSSAPGADKVTNKMLRNLDDKSIGALTSFFNEVWCTGRLPKSFKHAIVCFIPKPGKPLKMENLRPISITSCVGKLLERIIQARVQDFAEEKELFTSHMFGFRKHLSTQDVFMQLKEGENTRRWTALAALDLRKAFDRVSHEAILHQVSQLNLGERTFNYIQDFLSDRTAQIQMEGEMSEDFEVNIGRGTPQGAVISPLLFNLAIIPMSKRLQDIGGLSHAIYADDVTIWTALPSPYMGNAIKAGADAVKEEAAAIGLECAADKSALLIRAPRHSSSNNDMDFYLNLQSIDIPRATQVKVLGMEISTGNKQSDTIRKLRKQADNTARLIRRVSRRSYGLKEKGTCRLVQAFTLSRVMYAAPYMDLKPSGKTAIDTIIRKSFKTALGIKPTTSNEALGQIGIHNAFEEMVQAQRETQILRLSKTTTGRQVLRRMEITPRQERDIKFTMPTEWTSSMRCVPLPKNMNSEHNLGRRLARAKALDKLHSGKEHVFHADAGPYPGEPGRYVIAVHNSQRDTVATIKATDIDEAEEAAVALARMQAELQGVKIATITTDSKTALFNMGRGRIGQAAHLLYKKRPASYDATHTLTWVPGHSGHTGNETAHSLVVRAHHHRAARESGLLTINGDHSYGASPYTRGPVTYGELLRGLRLQRKTLAGPHKGLSRQQETIWRKLQLRNTLTPHILKRTWPDLFSGRCEECGSGDGSWRHTYWECPGDLLPAALREVQPEQDDGPPVWKTILAAEDLDTQLAAIARAQEIEDRLRTRLRQRRVNPPILPIP</sequence>
<dbReference type="GO" id="GO:0003676">
    <property type="term" value="F:nucleic acid binding"/>
    <property type="evidence" value="ECO:0007669"/>
    <property type="project" value="InterPro"/>
</dbReference>
<dbReference type="InterPro" id="IPR043502">
    <property type="entry name" value="DNA/RNA_pol_sf"/>
</dbReference>
<dbReference type="InterPro" id="IPR036397">
    <property type="entry name" value="RNaseH_sf"/>
</dbReference>
<dbReference type="InterPro" id="IPR002156">
    <property type="entry name" value="RNaseH_domain"/>
</dbReference>
<dbReference type="Pfam" id="PF14529">
    <property type="entry name" value="Exo_endo_phos_2"/>
    <property type="match status" value="1"/>
</dbReference>
<dbReference type="Gene3D" id="3.30.420.10">
    <property type="entry name" value="Ribonuclease H-like superfamily/Ribonuclease H"/>
    <property type="match status" value="1"/>
</dbReference>
<dbReference type="Gene3D" id="3.60.10.10">
    <property type="entry name" value="Endonuclease/exonuclease/phosphatase"/>
    <property type="match status" value="1"/>
</dbReference>
<evidence type="ECO:0000259" key="1">
    <source>
        <dbReference type="PROSITE" id="PS50878"/>
    </source>
</evidence>
<dbReference type="GO" id="GO:0004523">
    <property type="term" value="F:RNA-DNA hybrid ribonuclease activity"/>
    <property type="evidence" value="ECO:0007669"/>
    <property type="project" value="InterPro"/>
</dbReference>
<protein>
    <submittedName>
        <fullName evidence="3">Putative tick transposon</fullName>
    </submittedName>
</protein>
<dbReference type="AlphaFoldDB" id="A0A090X7Q9"/>
<dbReference type="GO" id="GO:0071897">
    <property type="term" value="P:DNA biosynthetic process"/>
    <property type="evidence" value="ECO:0007669"/>
    <property type="project" value="UniProtKB-ARBA"/>
</dbReference>
<dbReference type="InterPro" id="IPR036691">
    <property type="entry name" value="Endo/exonu/phosph_ase_sf"/>
</dbReference>
<dbReference type="PROSITE" id="PS50878">
    <property type="entry name" value="RT_POL"/>
    <property type="match status" value="1"/>
</dbReference>
<evidence type="ECO:0000259" key="2">
    <source>
        <dbReference type="PROSITE" id="PS50879"/>
    </source>
</evidence>
<dbReference type="SUPFAM" id="SSF56672">
    <property type="entry name" value="DNA/RNA polymerases"/>
    <property type="match status" value="1"/>
</dbReference>
<dbReference type="GO" id="GO:0042575">
    <property type="term" value="C:DNA polymerase complex"/>
    <property type="evidence" value="ECO:0007669"/>
    <property type="project" value="UniProtKB-ARBA"/>
</dbReference>